<dbReference type="Proteomes" id="UP000614601">
    <property type="component" value="Unassembled WGS sequence"/>
</dbReference>
<reference evidence="1" key="1">
    <citation type="submission" date="2020-09" db="EMBL/GenBank/DDBJ databases">
        <authorList>
            <person name="Kikuchi T."/>
        </authorList>
    </citation>
    <scope>NUCLEOTIDE SEQUENCE</scope>
    <source>
        <strain evidence="1">SH1</strain>
    </source>
</reference>
<dbReference type="InterPro" id="IPR019375">
    <property type="entry name" value="Ribosomal_bS1m"/>
</dbReference>
<evidence type="ECO:0000313" key="2">
    <source>
        <dbReference type="Proteomes" id="UP000614601"/>
    </source>
</evidence>
<dbReference type="PANTHER" id="PTHR13447">
    <property type="entry name" value="MITOCHONDRIAL 28S RIBOSOMAL PROTEIN S28"/>
    <property type="match status" value="1"/>
</dbReference>
<accession>A0A811LPD3</accession>
<evidence type="ECO:0000313" key="1">
    <source>
        <dbReference type="EMBL" id="CAD5229288.1"/>
    </source>
</evidence>
<dbReference type="EMBL" id="CAJFDH010000006">
    <property type="protein sequence ID" value="CAD5229288.1"/>
    <property type="molecule type" value="Genomic_DNA"/>
</dbReference>
<proteinExistence type="predicted"/>
<dbReference type="AlphaFoldDB" id="A0A811LPD3"/>
<name>A0A811LPD3_9BILA</name>
<dbReference type="GO" id="GO:0005763">
    <property type="term" value="C:mitochondrial small ribosomal subunit"/>
    <property type="evidence" value="ECO:0007669"/>
    <property type="project" value="TreeGrafter"/>
</dbReference>
<dbReference type="EMBL" id="CAJFCW020000006">
    <property type="protein sequence ID" value="CAG9126255.1"/>
    <property type="molecule type" value="Genomic_DNA"/>
</dbReference>
<dbReference type="Pfam" id="PF10246">
    <property type="entry name" value="MRP-S35"/>
    <property type="match status" value="1"/>
</dbReference>
<dbReference type="PANTHER" id="PTHR13447:SF2">
    <property type="entry name" value="SMALL RIBOSOMAL SUBUNIT PROTEIN BS1M"/>
    <property type="match status" value="1"/>
</dbReference>
<protein>
    <submittedName>
        <fullName evidence="1">Uncharacterized protein</fullName>
    </submittedName>
</protein>
<sequence length="160" mass="18272">MISLKCCRVLQNGRRLQAFLRNTRRLTTEHTESSEPEFSELIDEMVSTTEQKETNFAKLFKNSKFVQLGDYDGRLVSGKIVHRVGNDLYIDFGCKFNTVCKAPEDSEGYLVGANVLVRLHDPELSERFLGSRYDLTILEADATLIGLYGRRRTAEETKTQ</sequence>
<gene>
    <name evidence="1" type="ORF">BOKJ2_LOCUS13347</name>
</gene>
<keyword evidence="2" id="KW-1185">Reference proteome</keyword>
<organism evidence="1 2">
    <name type="scientific">Bursaphelenchus okinawaensis</name>
    <dbReference type="NCBI Taxonomy" id="465554"/>
    <lineage>
        <taxon>Eukaryota</taxon>
        <taxon>Metazoa</taxon>
        <taxon>Ecdysozoa</taxon>
        <taxon>Nematoda</taxon>
        <taxon>Chromadorea</taxon>
        <taxon>Rhabditida</taxon>
        <taxon>Tylenchina</taxon>
        <taxon>Tylenchomorpha</taxon>
        <taxon>Aphelenchoidea</taxon>
        <taxon>Aphelenchoididae</taxon>
        <taxon>Bursaphelenchus</taxon>
    </lineage>
</organism>
<dbReference type="OrthoDB" id="6020229at2759"/>
<dbReference type="Proteomes" id="UP000783686">
    <property type="component" value="Unassembled WGS sequence"/>
</dbReference>
<comment type="caution">
    <text evidence="1">The sequence shown here is derived from an EMBL/GenBank/DDBJ whole genome shotgun (WGS) entry which is preliminary data.</text>
</comment>